<comment type="caution">
    <text evidence="1">The sequence shown here is derived from an EMBL/GenBank/DDBJ whole genome shotgun (WGS) entry which is preliminary data.</text>
</comment>
<dbReference type="Proteomes" id="UP000194903">
    <property type="component" value="Unassembled WGS sequence"/>
</dbReference>
<reference evidence="1 2" key="1">
    <citation type="submission" date="2017-05" db="EMBL/GenBank/DDBJ databases">
        <title>Butyricicoccus porcorum sp. nov. a butyrate-producing bacterium from the swine intestinal tract.</title>
        <authorList>
            <person name="Trachsel J."/>
            <person name="Humphrey S."/>
            <person name="Allen H.K."/>
        </authorList>
    </citation>
    <scope>NUCLEOTIDE SEQUENCE [LARGE SCALE GENOMIC DNA]</scope>
    <source>
        <strain evidence="1">BB10</strain>
    </source>
</reference>
<gene>
    <name evidence="1" type="ORF">CBW42_09700</name>
</gene>
<accession>A0A252F2R2</accession>
<protein>
    <submittedName>
        <fullName evidence="1">Phage portal protein</fullName>
    </submittedName>
</protein>
<dbReference type="InterPro" id="IPR006427">
    <property type="entry name" value="Portal_HK97"/>
</dbReference>
<evidence type="ECO:0000313" key="1">
    <source>
        <dbReference type="EMBL" id="OUM20098.1"/>
    </source>
</evidence>
<sequence length="365" mass="41112">MFGLSAEIHVRELAFWQCTNMIANAVSKCEFKTFQNGKEIKGDEYYRWNVEPNKNQNSSVFLQKMISKLFSENAVLVVEASDGQLLVADSYSRKEYALLEDVFTQVTVGDFVFKRSFTQSDVLFIPLHSRNMRPLVNGLYETYKKLIEYGMKSYTKSRGMKGVLSIDTMAAGDPKAKEIFESIKNEGFKRFADAENAVLPMWKGMDYTDIGSKTYSNEGTRDIRAMIDDVSDFTARAFGVPPALLSGDVQGVSDALDQFLTFCIDPLCDMLSEEINRKLYGKSVLNGDYLQIDTKCVKHVDLLSVSTAIDKLISSGAFCINDIRVLVGEPLIEEEWAYKHFITKNYSTVQDLLAALNQQMDPNTG</sequence>
<dbReference type="Pfam" id="PF04860">
    <property type="entry name" value="Phage_portal"/>
    <property type="match status" value="1"/>
</dbReference>
<dbReference type="InterPro" id="IPR006944">
    <property type="entry name" value="Phage/GTA_portal"/>
</dbReference>
<proteinExistence type="predicted"/>
<keyword evidence="2" id="KW-1185">Reference proteome</keyword>
<dbReference type="NCBIfam" id="TIGR01537">
    <property type="entry name" value="portal_HK97"/>
    <property type="match status" value="1"/>
</dbReference>
<evidence type="ECO:0000313" key="2">
    <source>
        <dbReference type="Proteomes" id="UP000194903"/>
    </source>
</evidence>
<dbReference type="EMBL" id="NHOC01000008">
    <property type="protein sequence ID" value="OUM20098.1"/>
    <property type="molecule type" value="Genomic_DNA"/>
</dbReference>
<name>A0A252F2R2_9FIRM</name>
<organism evidence="1 2">
    <name type="scientific">Butyricicoccus porcorum</name>
    <dbReference type="NCBI Taxonomy" id="1945634"/>
    <lineage>
        <taxon>Bacteria</taxon>
        <taxon>Bacillati</taxon>
        <taxon>Bacillota</taxon>
        <taxon>Clostridia</taxon>
        <taxon>Eubacteriales</taxon>
        <taxon>Butyricicoccaceae</taxon>
        <taxon>Butyricicoccus</taxon>
    </lineage>
</organism>
<dbReference type="AlphaFoldDB" id="A0A252F2R2"/>